<accession>G8XUC1</accession>
<dbReference type="GeneID" id="11464119"/>
<name>G8XUC1_9BETA</name>
<evidence type="ECO:0000256" key="2">
    <source>
        <dbReference type="ARBA" id="ARBA00022562"/>
    </source>
</evidence>
<dbReference type="EMBL" id="FJ483970">
    <property type="protein sequence ID" value="AEV80751.1"/>
    <property type="molecule type" value="Genomic_DNA"/>
</dbReference>
<dbReference type="KEGG" id="vg:11464119"/>
<keyword evidence="2" id="KW-1048">Host nucleus</keyword>
<dbReference type="InterPro" id="IPR004999">
    <property type="entry name" value="Herpes_1"/>
</dbReference>
<sequence>MSLADKAGLKRPRDDRDTDLKKILRPEKDVNSVWPRYVYGADHQAITGRFFVPDGLVELESQSGVLMFVFDTGVESPRTVYISLFLLAAKAANVSANTRCVIVGIYSSSMAATVLSWLDGCLQTLHRRLRTLGCVQSASSGITSLLTCVLQGYLYNLLKTEVFSLPVPKDLYFQIEDESRSGTQYAYLIIIYHCGEGETKPGIYVCTTSVFHLATLVDVIRQRFLRERFDFLNKRITRPSYSVTCTGVIQRLGWCLKEDIHAGVIAHKEAKLPVMRLSQFHVEIGPLHEFV</sequence>
<proteinExistence type="predicted"/>
<reference evidence="5" key="1">
    <citation type="submission" date="2011-12" db="EMBL/GenBank/DDBJ databases">
        <title>Comparative genomics of primate cytomegaloviruses.</title>
        <authorList>
            <person name="Davison A.J."/>
            <person name="Holton M."/>
            <person name="Dolan A."/>
            <person name="Dargan D.J."/>
            <person name="Gatherer D."/>
            <person name="Hayward G.S."/>
        </authorList>
    </citation>
    <scope>NUCLEOTIDE SEQUENCE [LARGE SCALE GENOMIC DNA]</scope>
    <source>
        <strain evidence="5">S34E</strain>
    </source>
</reference>
<keyword evidence="3" id="KW-0946">Virion</keyword>
<dbReference type="RefSeq" id="YP_004940072.1">
    <property type="nucleotide sequence ID" value="NC_016447.1"/>
</dbReference>
<keyword evidence="6" id="KW-1185">Reference proteome</keyword>
<protein>
    <submittedName>
        <fullName evidence="5">Capsid triplex subunit 1</fullName>
    </submittedName>
</protein>
<evidence type="ECO:0000256" key="4">
    <source>
        <dbReference type="SAM" id="MobiDB-lite"/>
    </source>
</evidence>
<organism evidence="5 6">
    <name type="scientific">Aotine betaherpesvirus 1</name>
    <dbReference type="NCBI Taxonomy" id="50290"/>
    <lineage>
        <taxon>Viruses</taxon>
        <taxon>Duplodnaviria</taxon>
        <taxon>Heunggongvirae</taxon>
        <taxon>Peploviricota</taxon>
        <taxon>Herviviricetes</taxon>
        <taxon>Herpesvirales</taxon>
        <taxon>Orthoherpesviridae</taxon>
        <taxon>Betaherpesvirinae</taxon>
        <taxon>Cytomegalovirus</taxon>
        <taxon>Cytomegalovirus aotinebeta1</taxon>
    </lineage>
</organism>
<dbReference type="GO" id="GO:0019069">
    <property type="term" value="P:viral capsid assembly"/>
    <property type="evidence" value="ECO:0007669"/>
    <property type="project" value="InterPro"/>
</dbReference>
<evidence type="ECO:0000313" key="6">
    <source>
        <dbReference type="Proteomes" id="UP000113968"/>
    </source>
</evidence>
<dbReference type="GO" id="GO:0003677">
    <property type="term" value="F:DNA binding"/>
    <property type="evidence" value="ECO:0007669"/>
    <property type="project" value="InterPro"/>
</dbReference>
<keyword evidence="1" id="KW-0167">Capsid protein</keyword>
<feature type="region of interest" description="Disordered" evidence="4">
    <location>
        <begin position="1"/>
        <end position="20"/>
    </location>
</feature>
<dbReference type="OrthoDB" id="7409at10239"/>
<dbReference type="Proteomes" id="UP000113968">
    <property type="component" value="Segment"/>
</dbReference>
<evidence type="ECO:0000313" key="5">
    <source>
        <dbReference type="EMBL" id="AEV80751.1"/>
    </source>
</evidence>
<evidence type="ECO:0000256" key="3">
    <source>
        <dbReference type="ARBA" id="ARBA00022844"/>
    </source>
</evidence>
<gene>
    <name evidence="5" type="primary">UL46</name>
</gene>
<dbReference type="Pfam" id="PF03327">
    <property type="entry name" value="Herpes_VP19C"/>
    <property type="match status" value="1"/>
</dbReference>
<evidence type="ECO:0000256" key="1">
    <source>
        <dbReference type="ARBA" id="ARBA00022561"/>
    </source>
</evidence>
<dbReference type="GO" id="GO:0019028">
    <property type="term" value="C:viral capsid"/>
    <property type="evidence" value="ECO:0007669"/>
    <property type="project" value="UniProtKB-KW"/>
</dbReference>
<feature type="compositionally biased region" description="Basic and acidic residues" evidence="4">
    <location>
        <begin position="7"/>
        <end position="20"/>
    </location>
</feature>